<gene>
    <name evidence="2" type="ORF">LYSHEL_21810</name>
</gene>
<protein>
    <recommendedName>
        <fullName evidence="4">Peptidase M48 domain-containing protein</fullName>
    </recommendedName>
</protein>
<feature type="transmembrane region" description="Helical" evidence="1">
    <location>
        <begin position="36"/>
        <end position="59"/>
    </location>
</feature>
<evidence type="ECO:0000313" key="2">
    <source>
        <dbReference type="EMBL" id="BCT96310.1"/>
    </source>
</evidence>
<keyword evidence="1" id="KW-0812">Transmembrane</keyword>
<organism evidence="2 3">
    <name type="scientific">Lysobacter helvus</name>
    <dbReference type="NCBI Taxonomy" id="2675059"/>
    <lineage>
        <taxon>Bacteria</taxon>
        <taxon>Pseudomonadati</taxon>
        <taxon>Pseudomonadota</taxon>
        <taxon>Gammaproteobacteria</taxon>
        <taxon>Lysobacterales</taxon>
        <taxon>Lysobacteraceae</taxon>
        <taxon>Lysobacter</taxon>
    </lineage>
</organism>
<dbReference type="EMBL" id="AP024546">
    <property type="protein sequence ID" value="BCT96310.1"/>
    <property type="molecule type" value="Genomic_DNA"/>
</dbReference>
<evidence type="ECO:0000313" key="3">
    <source>
        <dbReference type="Proteomes" id="UP000680514"/>
    </source>
</evidence>
<keyword evidence="1" id="KW-1133">Transmembrane helix</keyword>
<name>A0ABM7QF67_9GAMM</name>
<accession>A0ABM7QF67</accession>
<evidence type="ECO:0000256" key="1">
    <source>
        <dbReference type="SAM" id="Phobius"/>
    </source>
</evidence>
<proteinExistence type="predicted"/>
<feature type="transmembrane region" description="Helical" evidence="1">
    <location>
        <begin position="12"/>
        <end position="30"/>
    </location>
</feature>
<evidence type="ECO:0008006" key="4">
    <source>
        <dbReference type="Google" id="ProtNLM"/>
    </source>
</evidence>
<keyword evidence="1" id="KW-0472">Membrane</keyword>
<sequence>MESNGRLQHMLIGLRMSVLAIHACGIVIGQDPHMQFAALTFRVAIFIIVCAAVASPALAATSEASARRVFDEANAICMRDAGALWGHSLCGPILVVDPDDRSVVASELDIDHVLKPAGRQFVGVLPASVIIANTPTEWSGTRWTQLIGPLLPEDDATLKVLVAHELFHRVQPDLGLARPEMPNQHLDALEGRYLLQLEWRALAGALKARTSEERLATVADAVAFRAERYRIYPEARVEEAALEINEGIPEYTGVMVGLEAPEERVAYALRDLSKFVDAASFVRSFAYATGPAYGLLLDGAQPGWRGQLGSGQSLDQILSTALKLKSLERRTIAARTAQYDDGSLRATEETREQGRLAEIKTLEDRLVDGPVLKLPLARTKYQFNPQTLKPLGVHGTVYPTMRLTDAWGSLEVEDGGALVNGDTKVAFVSAAGIDAVALRGNGWKLVLNPGWKVASGPREGDYQVSPVAEAP</sequence>
<dbReference type="Proteomes" id="UP000680514">
    <property type="component" value="Chromosome"/>
</dbReference>
<keyword evidence="3" id="KW-1185">Reference proteome</keyword>
<reference evidence="2 3" key="1">
    <citation type="submission" date="2021-03" db="EMBL/GenBank/DDBJ databases">
        <title>Complete Genome Sequences of Two Lysobacter Strains Isolated from Sea Water (Lysobacter caseinilyticus) and Soil (Lysobacter helvus) in South Korea.</title>
        <authorList>
            <person name="Watanabe Y."/>
            <person name="Arakawa K."/>
        </authorList>
    </citation>
    <scope>NUCLEOTIDE SEQUENCE [LARGE SCALE GENOMIC DNA]</scope>
    <source>
        <strain evidence="2 3">D10</strain>
    </source>
</reference>